<dbReference type="SUPFAM" id="SSF55931">
    <property type="entry name" value="Glutamine synthetase/guanido kinase"/>
    <property type="match status" value="1"/>
</dbReference>
<dbReference type="PANTHER" id="PTHR43407">
    <property type="entry name" value="GLUTAMINE SYNTHETASE"/>
    <property type="match status" value="1"/>
</dbReference>
<dbReference type="SUPFAM" id="SSF54368">
    <property type="entry name" value="Glutamine synthetase, N-terminal domain"/>
    <property type="match status" value="1"/>
</dbReference>
<dbReference type="InterPro" id="IPR008146">
    <property type="entry name" value="Gln_synth_cat_dom"/>
</dbReference>
<evidence type="ECO:0000259" key="14">
    <source>
        <dbReference type="PROSITE" id="PS51987"/>
    </source>
</evidence>
<dbReference type="PROSITE" id="PS00180">
    <property type="entry name" value="GLNA_1"/>
    <property type="match status" value="1"/>
</dbReference>
<evidence type="ECO:0000313" key="16">
    <source>
        <dbReference type="Proteomes" id="UP001519272"/>
    </source>
</evidence>
<keyword evidence="5" id="KW-0963">Cytoplasm</keyword>
<keyword evidence="8 12" id="KW-0067">ATP-binding</keyword>
<reference evidence="15 16" key="1">
    <citation type="submission" date="2021-03" db="EMBL/GenBank/DDBJ databases">
        <title>Genomic Encyclopedia of Type Strains, Phase IV (KMG-IV): sequencing the most valuable type-strain genomes for metagenomic binning, comparative biology and taxonomic classification.</title>
        <authorList>
            <person name="Goeker M."/>
        </authorList>
    </citation>
    <scope>NUCLEOTIDE SEQUENCE [LARGE SCALE GENOMIC DNA]</scope>
    <source>
        <strain evidence="15 16">DSM 14349</strain>
    </source>
</reference>
<evidence type="ECO:0000256" key="4">
    <source>
        <dbReference type="ARBA" id="ARBA00021364"/>
    </source>
</evidence>
<feature type="domain" description="GS catalytic" evidence="14">
    <location>
        <begin position="104"/>
        <end position="474"/>
    </location>
</feature>
<evidence type="ECO:0000256" key="1">
    <source>
        <dbReference type="ARBA" id="ARBA00004496"/>
    </source>
</evidence>
<keyword evidence="6 12" id="KW-0436">Ligase</keyword>
<dbReference type="Pfam" id="PF00120">
    <property type="entry name" value="Gln-synt_C"/>
    <property type="match status" value="1"/>
</dbReference>
<dbReference type="RefSeq" id="WP_210088896.1">
    <property type="nucleotide sequence ID" value="NZ_JAGGKG010000007.1"/>
</dbReference>
<keyword evidence="7 12" id="KW-0547">Nucleotide-binding</keyword>
<evidence type="ECO:0000256" key="5">
    <source>
        <dbReference type="ARBA" id="ARBA00022490"/>
    </source>
</evidence>
<dbReference type="Proteomes" id="UP001519272">
    <property type="component" value="Unassembled WGS sequence"/>
</dbReference>
<dbReference type="InterPro" id="IPR014746">
    <property type="entry name" value="Gln_synth/guanido_kin_cat_dom"/>
</dbReference>
<dbReference type="PROSITE" id="PS00181">
    <property type="entry name" value="GLNA_ATP"/>
    <property type="match status" value="1"/>
</dbReference>
<dbReference type="Pfam" id="PF03951">
    <property type="entry name" value="Gln-synt_N"/>
    <property type="match status" value="1"/>
</dbReference>
<evidence type="ECO:0000313" key="15">
    <source>
        <dbReference type="EMBL" id="MBP1905266.1"/>
    </source>
</evidence>
<dbReference type="EMBL" id="JAGGKG010000007">
    <property type="protein sequence ID" value="MBP1905266.1"/>
    <property type="molecule type" value="Genomic_DNA"/>
</dbReference>
<protein>
    <recommendedName>
        <fullName evidence="4 12">Glutamine synthetase</fullName>
        <ecNumber evidence="3 12">6.3.1.2</ecNumber>
    </recommendedName>
</protein>
<evidence type="ECO:0000256" key="6">
    <source>
        <dbReference type="ARBA" id="ARBA00022598"/>
    </source>
</evidence>
<dbReference type="NCBIfam" id="TIGR00653">
    <property type="entry name" value="GlnA"/>
    <property type="match status" value="1"/>
</dbReference>
<comment type="subcellular location">
    <subcellularLocation>
        <location evidence="1">Cytoplasm</location>
    </subcellularLocation>
</comment>
<evidence type="ECO:0000256" key="8">
    <source>
        <dbReference type="ARBA" id="ARBA00022840"/>
    </source>
</evidence>
<dbReference type="Gene3D" id="3.10.20.70">
    <property type="entry name" value="Glutamine synthetase, N-terminal domain"/>
    <property type="match status" value="1"/>
</dbReference>
<dbReference type="InterPro" id="IPR036651">
    <property type="entry name" value="Gln_synt_N_sf"/>
</dbReference>
<comment type="catalytic activity">
    <reaction evidence="9 12">
        <text>L-glutamate + NH4(+) + ATP = L-glutamine + ADP + phosphate + H(+)</text>
        <dbReference type="Rhea" id="RHEA:16169"/>
        <dbReference type="ChEBI" id="CHEBI:15378"/>
        <dbReference type="ChEBI" id="CHEBI:28938"/>
        <dbReference type="ChEBI" id="CHEBI:29985"/>
        <dbReference type="ChEBI" id="CHEBI:30616"/>
        <dbReference type="ChEBI" id="CHEBI:43474"/>
        <dbReference type="ChEBI" id="CHEBI:58359"/>
        <dbReference type="ChEBI" id="CHEBI:456216"/>
        <dbReference type="EC" id="6.3.1.2"/>
    </reaction>
</comment>
<dbReference type="PROSITE" id="PS51986">
    <property type="entry name" value="GS_BETA_GRASP"/>
    <property type="match status" value="1"/>
</dbReference>
<name>A0ABS4FRW0_9BACL</name>
<evidence type="ECO:0000259" key="13">
    <source>
        <dbReference type="PROSITE" id="PS51986"/>
    </source>
</evidence>
<keyword evidence="16" id="KW-1185">Reference proteome</keyword>
<dbReference type="InterPro" id="IPR008147">
    <property type="entry name" value="Gln_synt_N"/>
</dbReference>
<dbReference type="GO" id="GO:0004356">
    <property type="term" value="F:glutamine synthetase activity"/>
    <property type="evidence" value="ECO:0007669"/>
    <property type="project" value="UniProtKB-EC"/>
</dbReference>
<comment type="similarity">
    <text evidence="2 10 11">Belongs to the glutamine synthetase family.</text>
</comment>
<feature type="domain" description="GS beta-grasp" evidence="13">
    <location>
        <begin position="13"/>
        <end position="97"/>
    </location>
</feature>
<evidence type="ECO:0000256" key="7">
    <source>
        <dbReference type="ARBA" id="ARBA00022741"/>
    </source>
</evidence>
<evidence type="ECO:0000256" key="10">
    <source>
        <dbReference type="PROSITE-ProRule" id="PRU01330"/>
    </source>
</evidence>
<gene>
    <name evidence="15" type="ORF">J2Z32_001894</name>
</gene>
<dbReference type="EC" id="6.3.1.2" evidence="3 12"/>
<dbReference type="InterPro" id="IPR027303">
    <property type="entry name" value="Gln_synth_gly_rich_site"/>
</dbReference>
<dbReference type="PROSITE" id="PS51987">
    <property type="entry name" value="GS_CATALYTIC"/>
    <property type="match status" value="1"/>
</dbReference>
<evidence type="ECO:0000256" key="11">
    <source>
        <dbReference type="RuleBase" id="RU000384"/>
    </source>
</evidence>
<accession>A0ABS4FRW0</accession>
<dbReference type="PANTHER" id="PTHR43407:SF1">
    <property type="entry name" value="LENGSIN"/>
    <property type="match status" value="1"/>
</dbReference>
<evidence type="ECO:0000256" key="12">
    <source>
        <dbReference type="RuleBase" id="RU004356"/>
    </source>
</evidence>
<dbReference type="SMART" id="SM01230">
    <property type="entry name" value="Gln-synt_C"/>
    <property type="match status" value="1"/>
</dbReference>
<comment type="caution">
    <text evidence="15">The sequence shown here is derived from an EMBL/GenBank/DDBJ whole genome shotgun (WGS) entry which is preliminary data.</text>
</comment>
<evidence type="ECO:0000256" key="2">
    <source>
        <dbReference type="ARBA" id="ARBA00009897"/>
    </source>
</evidence>
<sequence>MSAEQVLKAIKEKQIEWVDFRFTDLSGRTHHITLPAKEVDEDTFVNGVAFDGSSIPGFRGIEESDMVMMPDPTSTYVDPFTAHPTLNVLCDIYTPDGDRYERDPRSIATRAEDYLKTSGVGTAAFFAPESEFFIFDDVRYESGMNKSFYAVDSEEAVWNSGRAEEGGNTGFKIPVKGGYVPVAPMDQQQDIRSEMCRLLEDAGLRIERHHHEVATAGQAEINFRFDTLLKTADNLTKYKYIVHNTAVQFGKTATFMPKPLFGDNGSGMHVHQSIFDGDTPLFYEKGAYANLSEMALHYIGGILYHAPALIAFTNPSTNSFKRLVPGYEAPVNLVYSKGNRSAAVRIPVAAVTPKGCRIEFRTPDSTANPYLAFSAMLMAGLDGIKRKIDPQAAGYGPFDKNIYELPEEEKAGIRSVPGSLEEALHALEADSEFLTEGGVFTKEFIANYIDFKRAEARSVAIRVHPHEFSLYYDM</sequence>
<dbReference type="InterPro" id="IPR004809">
    <property type="entry name" value="Gln_synth_I"/>
</dbReference>
<evidence type="ECO:0000256" key="3">
    <source>
        <dbReference type="ARBA" id="ARBA00012937"/>
    </source>
</evidence>
<dbReference type="InterPro" id="IPR027302">
    <property type="entry name" value="Gln_synth_N_conserv_site"/>
</dbReference>
<evidence type="ECO:0000256" key="9">
    <source>
        <dbReference type="ARBA" id="ARBA00049436"/>
    </source>
</evidence>
<dbReference type="Gene3D" id="3.30.590.10">
    <property type="entry name" value="Glutamine synthetase/guanido kinase, catalytic domain"/>
    <property type="match status" value="1"/>
</dbReference>
<organism evidence="15 16">
    <name type="scientific">Paenibacillus turicensis</name>
    <dbReference type="NCBI Taxonomy" id="160487"/>
    <lineage>
        <taxon>Bacteria</taxon>
        <taxon>Bacillati</taxon>
        <taxon>Bacillota</taxon>
        <taxon>Bacilli</taxon>
        <taxon>Bacillales</taxon>
        <taxon>Paenibacillaceae</taxon>
        <taxon>Paenibacillus</taxon>
    </lineage>
</organism>
<proteinExistence type="inferred from homology"/>